<accession>A0A2C9L1C5</accession>
<dbReference type="AlphaFoldDB" id="A0A2C9L1C5"/>
<dbReference type="Pfam" id="PF19423">
    <property type="entry name" value="E3_UBR4_N"/>
    <property type="match status" value="1"/>
</dbReference>
<name>A0A2C9L1C5_BIOGL</name>
<evidence type="ECO:0000313" key="3">
    <source>
        <dbReference type="Proteomes" id="UP000076420"/>
    </source>
</evidence>
<dbReference type="KEGG" id="bgt:106066789"/>
<proteinExistence type="predicted"/>
<sequence length="123" mass="13412">MQFTKDLIHDVFHLIEAFSIFARSFILSNVASPEDKTLTSQRLKAFGQVLSVGSSHPSAVKGLGSAVVALLPSSVRTAVEKWNSSGGNEFPTMGAWVKHFISSGIMWLLLERVSVPGLLQERI</sequence>
<organism evidence="2 3">
    <name type="scientific">Biomphalaria glabrata</name>
    <name type="common">Bloodfluke planorb</name>
    <name type="synonym">Freshwater snail</name>
    <dbReference type="NCBI Taxonomy" id="6526"/>
    <lineage>
        <taxon>Eukaryota</taxon>
        <taxon>Metazoa</taxon>
        <taxon>Spiralia</taxon>
        <taxon>Lophotrochozoa</taxon>
        <taxon>Mollusca</taxon>
        <taxon>Gastropoda</taxon>
        <taxon>Heterobranchia</taxon>
        <taxon>Euthyneura</taxon>
        <taxon>Panpulmonata</taxon>
        <taxon>Hygrophila</taxon>
        <taxon>Lymnaeoidea</taxon>
        <taxon>Planorbidae</taxon>
        <taxon>Biomphalaria</taxon>
    </lineage>
</organism>
<dbReference type="VEuPathDB" id="VectorBase:BGLAX_036328"/>
<dbReference type="EnsemblMetazoa" id="BGLB025943-RA">
    <property type="protein sequence ID" value="BGLB025943-PA"/>
    <property type="gene ID" value="BGLB025943"/>
</dbReference>
<dbReference type="STRING" id="6526.A0A2C9L1C5"/>
<feature type="domain" description="E3 ubiquitin-protein ligase UBR4 N-terminal" evidence="1">
    <location>
        <begin position="1"/>
        <end position="101"/>
    </location>
</feature>
<protein>
    <recommendedName>
        <fullName evidence="1">E3 ubiquitin-protein ligase UBR4 N-terminal domain-containing protein</fullName>
    </recommendedName>
</protein>
<evidence type="ECO:0000259" key="1">
    <source>
        <dbReference type="Pfam" id="PF19423"/>
    </source>
</evidence>
<dbReference type="Proteomes" id="UP000076420">
    <property type="component" value="Unassembled WGS sequence"/>
</dbReference>
<evidence type="ECO:0000313" key="2">
    <source>
        <dbReference type="EnsemblMetazoa" id="BGLB025943-PA"/>
    </source>
</evidence>
<dbReference type="InterPro" id="IPR045841">
    <property type="entry name" value="E3_UBR4_N"/>
</dbReference>
<gene>
    <name evidence="2" type="primary">106066789</name>
</gene>
<dbReference type="VEuPathDB" id="VectorBase:BGLB025943"/>
<reference evidence="2" key="1">
    <citation type="submission" date="2020-05" db="UniProtKB">
        <authorList>
            <consortium name="EnsemblMetazoa"/>
        </authorList>
    </citation>
    <scope>IDENTIFICATION</scope>
    <source>
        <strain evidence="2">BB02</strain>
    </source>
</reference>